<evidence type="ECO:0000256" key="2">
    <source>
        <dbReference type="ARBA" id="ARBA00005992"/>
    </source>
</evidence>
<feature type="domain" description="L,D-TPase catalytic" evidence="8">
    <location>
        <begin position="3"/>
        <end position="175"/>
    </location>
</feature>
<evidence type="ECO:0000256" key="4">
    <source>
        <dbReference type="ARBA" id="ARBA00022960"/>
    </source>
</evidence>
<protein>
    <recommendedName>
        <fullName evidence="8">L,D-TPase catalytic domain-containing protein</fullName>
    </recommendedName>
</protein>
<dbReference type="Proteomes" id="UP001321445">
    <property type="component" value="Chromosome"/>
</dbReference>
<dbReference type="PROSITE" id="PS52029">
    <property type="entry name" value="LD_TPASE"/>
    <property type="match status" value="1"/>
</dbReference>
<comment type="similarity">
    <text evidence="2">Belongs to the YkuD family.</text>
</comment>
<dbReference type="PANTHER" id="PTHR38589:SF1">
    <property type="entry name" value="BLR0621 PROTEIN"/>
    <property type="match status" value="1"/>
</dbReference>
<dbReference type="EMBL" id="AP027370">
    <property type="protein sequence ID" value="BDY12219.1"/>
    <property type="molecule type" value="Genomic_DNA"/>
</dbReference>
<feature type="active site" description="Nucleophile" evidence="7">
    <location>
        <position position="150"/>
    </location>
</feature>
<evidence type="ECO:0000256" key="3">
    <source>
        <dbReference type="ARBA" id="ARBA00022679"/>
    </source>
</evidence>
<evidence type="ECO:0000313" key="9">
    <source>
        <dbReference type="EMBL" id="BDY12219.1"/>
    </source>
</evidence>
<dbReference type="InterPro" id="IPR038063">
    <property type="entry name" value="Transpep_catalytic_dom"/>
</dbReference>
<gene>
    <name evidence="9" type="ORF">HCR_05310</name>
</gene>
<feature type="active site" description="Proton donor/acceptor" evidence="7">
    <location>
        <position position="139"/>
    </location>
</feature>
<evidence type="ECO:0000256" key="1">
    <source>
        <dbReference type="ARBA" id="ARBA00004752"/>
    </source>
</evidence>
<dbReference type="InterPro" id="IPR005490">
    <property type="entry name" value="LD_TPept_cat_dom"/>
</dbReference>
<name>A0ABM8FKL1_9BACT</name>
<organism evidence="9 10">
    <name type="scientific">Hydrogenimonas cancrithermarum</name>
    <dbReference type="NCBI Taxonomy" id="2993563"/>
    <lineage>
        <taxon>Bacteria</taxon>
        <taxon>Pseudomonadati</taxon>
        <taxon>Campylobacterota</taxon>
        <taxon>Epsilonproteobacteria</taxon>
        <taxon>Campylobacterales</taxon>
        <taxon>Hydrogenimonadaceae</taxon>
        <taxon>Hydrogenimonas</taxon>
    </lineage>
</organism>
<dbReference type="PANTHER" id="PTHR38589">
    <property type="entry name" value="BLR0621 PROTEIN"/>
    <property type="match status" value="1"/>
</dbReference>
<keyword evidence="6 7" id="KW-0961">Cell wall biogenesis/degradation</keyword>
<comment type="pathway">
    <text evidence="1 7">Cell wall biogenesis; peptidoglycan biosynthesis.</text>
</comment>
<evidence type="ECO:0000313" key="10">
    <source>
        <dbReference type="Proteomes" id="UP001321445"/>
    </source>
</evidence>
<keyword evidence="5 7" id="KW-0573">Peptidoglycan synthesis</keyword>
<keyword evidence="4 7" id="KW-0133">Cell shape</keyword>
<evidence type="ECO:0000256" key="6">
    <source>
        <dbReference type="ARBA" id="ARBA00023316"/>
    </source>
</evidence>
<evidence type="ECO:0000256" key="5">
    <source>
        <dbReference type="ARBA" id="ARBA00022984"/>
    </source>
</evidence>
<dbReference type="Pfam" id="PF03734">
    <property type="entry name" value="YkuD"/>
    <property type="match status" value="1"/>
</dbReference>
<evidence type="ECO:0000256" key="7">
    <source>
        <dbReference type="PROSITE-ProRule" id="PRU01373"/>
    </source>
</evidence>
<keyword evidence="10" id="KW-1185">Reference proteome</keyword>
<dbReference type="SUPFAM" id="SSF141523">
    <property type="entry name" value="L,D-transpeptidase catalytic domain-like"/>
    <property type="match status" value="1"/>
</dbReference>
<sequence length="177" mass="20285">MVKVFDVRGYHARLARFEKVHGVWHRVGDAWPVSIGRNGIGKEREGDGKTPAGYYGLEDVYGYHDIQTAMPFFLSTNDTICVDDSRSRYYNRIVEASNVKKDYRSFEWMRRDDALYEVVVTVGYNQARRPGRGSCIFLHIASGDKPTAGCVAMKRDRMVELVQWLDPKQVPFILVSD</sequence>
<keyword evidence="3" id="KW-0808">Transferase</keyword>
<evidence type="ECO:0000259" key="8">
    <source>
        <dbReference type="PROSITE" id="PS52029"/>
    </source>
</evidence>
<reference evidence="9 10" key="1">
    <citation type="submission" date="2023-03" db="EMBL/GenBank/DDBJ databases">
        <title>Description of Hydrogenimonas sp. ISO32.</title>
        <authorList>
            <person name="Mino S."/>
            <person name="Fukazawa S."/>
            <person name="Sawabe T."/>
        </authorList>
    </citation>
    <scope>NUCLEOTIDE SEQUENCE [LARGE SCALE GENOMIC DNA]</scope>
    <source>
        <strain evidence="9 10">ISO32</strain>
    </source>
</reference>
<proteinExistence type="inferred from homology"/>
<accession>A0ABM8FKL1</accession>